<evidence type="ECO:0000256" key="5">
    <source>
        <dbReference type="SAM" id="MobiDB-lite"/>
    </source>
</evidence>
<dbReference type="InterPro" id="IPR013106">
    <property type="entry name" value="Ig_V-set"/>
</dbReference>
<keyword evidence="4" id="KW-0393">Immunoglobulin domain</keyword>
<feature type="domain" description="Ig-like" evidence="6">
    <location>
        <begin position="200"/>
        <end position="285"/>
    </location>
</feature>
<reference evidence="7" key="2">
    <citation type="submission" date="2025-09" db="UniProtKB">
        <authorList>
            <consortium name="Ensembl"/>
        </authorList>
    </citation>
    <scope>IDENTIFICATION</scope>
</reference>
<sequence length="394" mass="43187">MKTLPKQLWPRDAETALSTGPTSDSNTHQRAEEPQVLGTTEDAMCSMMPAPTCLAYLSSCFLLLLLVLVPSDASGHSSRNDGQVLQPEGPMLVAEGETLLLRCMVVSSCADGMIKWVKVSTKDQQEIYNFKCGSFPGVMPVIQRTSEPLNCDYSIYIHNVTKEHTGTYHCVRFDGLSEYSEMKSDEGTSVLVKGAGDPEPDLWIIQPQELVLGTTGDTVFLNCTVLGDGPPGPIRWFQGAGLSREAIYNFGGISHPKATAVQASNNDFSILLQNVSSEDAGTYYCVKFQRKPNRQYLSGQGTRLKVKGETISSGVLGGEEQVFMRNFSTCPEQVSSSQPPCLYISFSVYLECFLLFSENSYSSFKAQHKWPLLCKTFSSQAELISPHSGCQNSV</sequence>
<keyword evidence="3" id="KW-0325">Glycoprotein</keyword>
<dbReference type="Ensembl" id="ENSPTET00000048448.1">
    <property type="protein sequence ID" value="ENSPTEP00000035627.1"/>
    <property type="gene ID" value="ENSPTEG00000033589.1"/>
</dbReference>
<feature type="region of interest" description="Disordered" evidence="5">
    <location>
        <begin position="1"/>
        <end position="35"/>
    </location>
</feature>
<proteinExistence type="predicted"/>
<dbReference type="SMART" id="SM00406">
    <property type="entry name" value="IGv"/>
    <property type="match status" value="1"/>
</dbReference>
<protein>
    <submittedName>
        <fullName evidence="7">Signal regulatory protein beta 2</fullName>
    </submittedName>
</protein>
<accession>A0A8C9LXZ6</accession>
<dbReference type="KEGG" id="pteh:111548101"/>
<evidence type="ECO:0000256" key="1">
    <source>
        <dbReference type="ARBA" id="ARBA00022729"/>
    </source>
</evidence>
<dbReference type="FunFam" id="2.60.40.10:FF:000295">
    <property type="entry name" value="Tyrosine-protein phosphatase non-receptor type substrate 1"/>
    <property type="match status" value="1"/>
</dbReference>
<gene>
    <name evidence="7" type="primary">SIRPB2</name>
</gene>
<keyword evidence="1" id="KW-0732">Signal</keyword>
<dbReference type="PROSITE" id="PS50835">
    <property type="entry name" value="IG_LIKE"/>
    <property type="match status" value="2"/>
</dbReference>
<dbReference type="FunFam" id="2.60.40.10:FF:001534">
    <property type="entry name" value="Signal regulatory protein beta 2"/>
    <property type="match status" value="1"/>
</dbReference>
<evidence type="ECO:0000256" key="3">
    <source>
        <dbReference type="ARBA" id="ARBA00023180"/>
    </source>
</evidence>
<dbReference type="InterPro" id="IPR007110">
    <property type="entry name" value="Ig-like_dom"/>
</dbReference>
<dbReference type="InterPro" id="IPR051755">
    <property type="entry name" value="Ig-like_CS_Receptor"/>
</dbReference>
<dbReference type="Proteomes" id="UP000694416">
    <property type="component" value="Unplaced"/>
</dbReference>
<dbReference type="SUPFAM" id="SSF48726">
    <property type="entry name" value="Immunoglobulin"/>
    <property type="match status" value="2"/>
</dbReference>
<dbReference type="SMART" id="SM00409">
    <property type="entry name" value="IG"/>
    <property type="match status" value="2"/>
</dbReference>
<dbReference type="GeneID" id="111548101"/>
<dbReference type="PANTHER" id="PTHR19971">
    <property type="entry name" value="SIGNAL-REGULATORY PROTEIN BETA"/>
    <property type="match status" value="1"/>
</dbReference>
<dbReference type="Gene3D" id="2.60.40.10">
    <property type="entry name" value="Immunoglobulins"/>
    <property type="match status" value="2"/>
</dbReference>
<feature type="domain" description="Ig-like" evidence="6">
    <location>
        <begin position="70"/>
        <end position="170"/>
    </location>
</feature>
<evidence type="ECO:0000259" key="6">
    <source>
        <dbReference type="PROSITE" id="PS50835"/>
    </source>
</evidence>
<evidence type="ECO:0000256" key="2">
    <source>
        <dbReference type="ARBA" id="ARBA00023157"/>
    </source>
</evidence>
<organism evidence="7 8">
    <name type="scientific">Piliocolobus tephrosceles</name>
    <name type="common">Ugandan red Colobus</name>
    <dbReference type="NCBI Taxonomy" id="591936"/>
    <lineage>
        <taxon>Eukaryota</taxon>
        <taxon>Metazoa</taxon>
        <taxon>Chordata</taxon>
        <taxon>Craniata</taxon>
        <taxon>Vertebrata</taxon>
        <taxon>Euteleostomi</taxon>
        <taxon>Mammalia</taxon>
        <taxon>Eutheria</taxon>
        <taxon>Euarchontoglires</taxon>
        <taxon>Primates</taxon>
        <taxon>Haplorrhini</taxon>
        <taxon>Catarrhini</taxon>
        <taxon>Cercopithecidae</taxon>
        <taxon>Colobinae</taxon>
        <taxon>Piliocolobus</taxon>
    </lineage>
</organism>
<name>A0A8C9LXZ6_9PRIM</name>
<dbReference type="RefSeq" id="XP_023076110.1">
    <property type="nucleotide sequence ID" value="XM_023220342.2"/>
</dbReference>
<dbReference type="InterPro" id="IPR036179">
    <property type="entry name" value="Ig-like_dom_sf"/>
</dbReference>
<keyword evidence="2" id="KW-1015">Disulfide bond</keyword>
<reference evidence="7" key="1">
    <citation type="submission" date="2025-08" db="UniProtKB">
        <authorList>
            <consortium name="Ensembl"/>
        </authorList>
    </citation>
    <scope>IDENTIFICATION</scope>
</reference>
<keyword evidence="8" id="KW-1185">Reference proteome</keyword>
<evidence type="ECO:0000313" key="8">
    <source>
        <dbReference type="Proteomes" id="UP000694416"/>
    </source>
</evidence>
<feature type="compositionally biased region" description="Polar residues" evidence="5">
    <location>
        <begin position="16"/>
        <end position="26"/>
    </location>
</feature>
<dbReference type="Pfam" id="PF07686">
    <property type="entry name" value="V-set"/>
    <property type="match status" value="2"/>
</dbReference>
<dbReference type="CTD" id="284759"/>
<dbReference type="InterPro" id="IPR013783">
    <property type="entry name" value="Ig-like_fold"/>
</dbReference>
<evidence type="ECO:0000256" key="4">
    <source>
        <dbReference type="ARBA" id="ARBA00023319"/>
    </source>
</evidence>
<dbReference type="InterPro" id="IPR003599">
    <property type="entry name" value="Ig_sub"/>
</dbReference>
<evidence type="ECO:0000313" key="7">
    <source>
        <dbReference type="Ensembl" id="ENSPTEP00000035627.1"/>
    </source>
</evidence>
<dbReference type="AlphaFoldDB" id="A0A8C9LXZ6"/>